<evidence type="ECO:0000256" key="7">
    <source>
        <dbReference type="ARBA" id="ARBA00023115"/>
    </source>
</evidence>
<keyword evidence="4" id="KW-0963">Cytoplasm</keyword>
<dbReference type="InterPro" id="IPR022657">
    <property type="entry name" value="De-COase2_CS"/>
</dbReference>
<dbReference type="PROSITE" id="PS00878">
    <property type="entry name" value="ODR_DC_2_1"/>
    <property type="match status" value="1"/>
</dbReference>
<keyword evidence="7" id="KW-0620">Polyamine biosynthesis</keyword>
<evidence type="ECO:0000259" key="17">
    <source>
        <dbReference type="Pfam" id="PF00278"/>
    </source>
</evidence>
<comment type="function">
    <text evidence="11">Catalyzes the first and rate-limiting step of polyamine biosynthesis that converts ornithine into putrescine, which is the precursor for the polyamines, spermidine and spermine. Polyamines are essential for cell proliferation and are implicated in cellular processes, ranging from DNA replication to apoptosis.</text>
</comment>
<dbReference type="Pfam" id="PF00278">
    <property type="entry name" value="Orn_DAP_Arg_deC"/>
    <property type="match status" value="1"/>
</dbReference>
<keyword evidence="6 15" id="KW-0663">Pyridoxal phosphate</keyword>
<evidence type="ECO:0000256" key="11">
    <source>
        <dbReference type="ARBA" id="ARBA00037173"/>
    </source>
</evidence>
<dbReference type="CDD" id="cd00622">
    <property type="entry name" value="PLPDE_III_ODC"/>
    <property type="match status" value="1"/>
</dbReference>
<name>A0A9P8PKM5_WICPI</name>
<dbReference type="InterPro" id="IPR022644">
    <property type="entry name" value="De-COase2_N"/>
</dbReference>
<dbReference type="GO" id="GO:0033387">
    <property type="term" value="P:putrescine biosynthetic process from arginine, via ornithine"/>
    <property type="evidence" value="ECO:0007669"/>
    <property type="project" value="TreeGrafter"/>
</dbReference>
<evidence type="ECO:0000256" key="9">
    <source>
        <dbReference type="ARBA" id="ARBA00034115"/>
    </source>
</evidence>
<evidence type="ECO:0000313" key="19">
    <source>
        <dbReference type="EMBL" id="KAH3673134.1"/>
    </source>
</evidence>
<dbReference type="EMBL" id="JAEUBG010005703">
    <property type="protein sequence ID" value="KAH3673134.1"/>
    <property type="molecule type" value="Genomic_DNA"/>
</dbReference>
<dbReference type="InterPro" id="IPR029066">
    <property type="entry name" value="PLP-binding_barrel"/>
</dbReference>
<dbReference type="InterPro" id="IPR022653">
    <property type="entry name" value="De-COase2_pyr-phos_BS"/>
</dbReference>
<comment type="cofactor">
    <cofactor evidence="1 15">
        <name>pyridoxal 5'-phosphate</name>
        <dbReference type="ChEBI" id="CHEBI:597326"/>
    </cofactor>
</comment>
<dbReference type="FunFam" id="2.40.37.10:FF:000010">
    <property type="entry name" value="Ornithine decarboxylase"/>
    <property type="match status" value="1"/>
</dbReference>
<dbReference type="InterPro" id="IPR000183">
    <property type="entry name" value="Orn/DAP/Arg_de-COase"/>
</dbReference>
<comment type="subunit">
    <text evidence="13">Homodimer. Only the dimer is catalytically active, as the active sites are constructed of residues from both monomers.</text>
</comment>
<dbReference type="InterPro" id="IPR022643">
    <property type="entry name" value="De-COase2_C"/>
</dbReference>
<organism evidence="19 20">
    <name type="scientific">Wickerhamomyces pijperi</name>
    <name type="common">Yeast</name>
    <name type="synonym">Pichia pijperi</name>
    <dbReference type="NCBI Taxonomy" id="599730"/>
    <lineage>
        <taxon>Eukaryota</taxon>
        <taxon>Fungi</taxon>
        <taxon>Dikarya</taxon>
        <taxon>Ascomycota</taxon>
        <taxon>Saccharomycotina</taxon>
        <taxon>Saccharomycetes</taxon>
        <taxon>Phaffomycetales</taxon>
        <taxon>Wickerhamomycetaceae</taxon>
        <taxon>Wickerhamomyces</taxon>
    </lineage>
</organism>
<evidence type="ECO:0000256" key="2">
    <source>
        <dbReference type="ARBA" id="ARBA00004496"/>
    </source>
</evidence>
<keyword evidence="8" id="KW-0456">Lyase</keyword>
<protein>
    <recommendedName>
        <fullName evidence="12">Ornithine decarboxylase</fullName>
        <ecNumber evidence="10">4.1.1.17</ecNumber>
    </recommendedName>
</protein>
<dbReference type="PANTHER" id="PTHR11482">
    <property type="entry name" value="ARGININE/DIAMINOPIMELATE/ORNITHINE DECARBOXYLASE"/>
    <property type="match status" value="1"/>
</dbReference>
<dbReference type="OrthoDB" id="5034579at2759"/>
<evidence type="ECO:0000256" key="1">
    <source>
        <dbReference type="ARBA" id="ARBA00001933"/>
    </source>
</evidence>
<feature type="domain" description="Orn/DAP/Arg decarboxylase 2 C-terminal" evidence="17">
    <location>
        <begin position="95"/>
        <end position="440"/>
    </location>
</feature>
<dbReference type="PROSITE" id="PS00879">
    <property type="entry name" value="ODR_DC_2_2"/>
    <property type="match status" value="1"/>
</dbReference>
<dbReference type="GO" id="GO:0005737">
    <property type="term" value="C:cytoplasm"/>
    <property type="evidence" value="ECO:0007669"/>
    <property type="project" value="UniProtKB-SubCell"/>
</dbReference>
<proteinExistence type="inferred from homology"/>
<evidence type="ECO:0000256" key="15">
    <source>
        <dbReference type="PIRSR" id="PIRSR600183-50"/>
    </source>
</evidence>
<comment type="subcellular location">
    <subcellularLocation>
        <location evidence="2">Cytoplasm</location>
    </subcellularLocation>
</comment>
<dbReference type="PRINTS" id="PR01179">
    <property type="entry name" value="ODADCRBXLASE"/>
</dbReference>
<evidence type="ECO:0000256" key="12">
    <source>
        <dbReference type="ARBA" id="ARBA00039485"/>
    </source>
</evidence>
<evidence type="ECO:0000256" key="8">
    <source>
        <dbReference type="ARBA" id="ARBA00023239"/>
    </source>
</evidence>
<evidence type="ECO:0000256" key="10">
    <source>
        <dbReference type="ARBA" id="ARBA00034138"/>
    </source>
</evidence>
<sequence>MSINTTATVNATVSQSEFTNGKLIAGHEASYRVVPTLNLKHVAPAASQAVITAADSTQIQLETPRSKALISETLRTHVMNVDQETCEPGAEDPFFVCDLGKVERLYQIWKDALPRVHPYYAVKCNNDEEVLKKLAAMGVNFDCASKGEIETVLNLGVDPSRIIYANPCKVASFLRFASNSNVNLTTFDNSEELYKIKKYHPETGVLLRIITDDESAQCRLSTKFGAPLANVRNLLSIAKTLNLNVRGVSFHVGSGASDNDSLIKAVQDAKNVFEIGKELGLTGMDTLDVGGGFSYESFGTASKALGYALDEYFPASSGVNLIAEPGRYFVANAFTLAVNVIAKRGGVFESTGGDDQDRAMVYVNDGVYGNMNCILFDHQSPKAAVLTNRSQFLYNEDQSQGTHKVSIWGPTCDGLDCIAKEAQLSHNVQVGDWLYFADLGAYTSAAASPFNGFKAKANTLYVNSEN</sequence>
<reference evidence="19" key="2">
    <citation type="submission" date="2021-01" db="EMBL/GenBank/DDBJ databases">
        <authorList>
            <person name="Schikora-Tamarit M.A."/>
        </authorList>
    </citation>
    <scope>NUCLEOTIDE SEQUENCE</scope>
    <source>
        <strain evidence="19">CBS2887</strain>
    </source>
</reference>
<evidence type="ECO:0000256" key="14">
    <source>
        <dbReference type="ARBA" id="ARBA00049127"/>
    </source>
</evidence>
<evidence type="ECO:0000256" key="16">
    <source>
        <dbReference type="RuleBase" id="RU003737"/>
    </source>
</evidence>
<feature type="domain" description="Orn/DAP/Arg decarboxylase 2 N-terminal" evidence="18">
    <location>
        <begin position="99"/>
        <end position="331"/>
    </location>
</feature>
<dbReference type="Gene3D" id="3.20.20.10">
    <property type="entry name" value="Alanine racemase"/>
    <property type="match status" value="1"/>
</dbReference>
<keyword evidence="20" id="KW-1185">Reference proteome</keyword>
<evidence type="ECO:0000256" key="13">
    <source>
        <dbReference type="ARBA" id="ARBA00046672"/>
    </source>
</evidence>
<keyword evidence="5" id="KW-0210">Decarboxylase</keyword>
<reference evidence="19" key="1">
    <citation type="journal article" date="2021" name="Open Biol.">
        <title>Shared evolutionary footprints suggest mitochondrial oxidative damage underlies multiple complex I losses in fungi.</title>
        <authorList>
            <person name="Schikora-Tamarit M.A."/>
            <person name="Marcet-Houben M."/>
            <person name="Nosek J."/>
            <person name="Gabaldon T."/>
        </authorList>
    </citation>
    <scope>NUCLEOTIDE SEQUENCE</scope>
    <source>
        <strain evidence="19">CBS2887</strain>
    </source>
</reference>
<evidence type="ECO:0000256" key="6">
    <source>
        <dbReference type="ARBA" id="ARBA00022898"/>
    </source>
</evidence>
<comment type="caution">
    <text evidence="19">The sequence shown here is derived from an EMBL/GenBank/DDBJ whole genome shotgun (WGS) entry which is preliminary data.</text>
</comment>
<dbReference type="InterPro" id="IPR002433">
    <property type="entry name" value="Orn_de-COase"/>
</dbReference>
<dbReference type="AlphaFoldDB" id="A0A9P8PKM5"/>
<evidence type="ECO:0000256" key="3">
    <source>
        <dbReference type="ARBA" id="ARBA00008872"/>
    </source>
</evidence>
<dbReference type="InterPro" id="IPR009006">
    <property type="entry name" value="Ala_racemase/Decarboxylase_C"/>
</dbReference>
<evidence type="ECO:0000256" key="4">
    <source>
        <dbReference type="ARBA" id="ARBA00022490"/>
    </source>
</evidence>
<dbReference type="SUPFAM" id="SSF50621">
    <property type="entry name" value="Alanine racemase C-terminal domain-like"/>
    <property type="match status" value="1"/>
</dbReference>
<dbReference type="PANTHER" id="PTHR11482:SF6">
    <property type="entry name" value="ORNITHINE DECARBOXYLASE 1-RELATED"/>
    <property type="match status" value="1"/>
</dbReference>
<accession>A0A9P8PKM5</accession>
<comment type="similarity">
    <text evidence="3 16">Belongs to the Orn/Lys/Arg decarboxylase class-II family.</text>
</comment>
<dbReference type="SUPFAM" id="SSF51419">
    <property type="entry name" value="PLP-binding barrel"/>
    <property type="match status" value="1"/>
</dbReference>
<evidence type="ECO:0000313" key="20">
    <source>
        <dbReference type="Proteomes" id="UP000774326"/>
    </source>
</evidence>
<feature type="modified residue" description="N6-(pyridoxal phosphate)lysine" evidence="15">
    <location>
        <position position="123"/>
    </location>
</feature>
<dbReference type="PRINTS" id="PR01182">
    <property type="entry name" value="ORNDCRBXLASE"/>
</dbReference>
<dbReference type="GO" id="GO:0004586">
    <property type="term" value="F:ornithine decarboxylase activity"/>
    <property type="evidence" value="ECO:0007669"/>
    <property type="project" value="UniProtKB-EC"/>
</dbReference>
<dbReference type="FunFam" id="3.20.20.10:FF:000005">
    <property type="entry name" value="Ornithine decarboxylase"/>
    <property type="match status" value="1"/>
</dbReference>
<evidence type="ECO:0000259" key="18">
    <source>
        <dbReference type="Pfam" id="PF02784"/>
    </source>
</evidence>
<dbReference type="Proteomes" id="UP000774326">
    <property type="component" value="Unassembled WGS sequence"/>
</dbReference>
<comment type="pathway">
    <text evidence="9">Amine and polyamine biosynthesis; putrescine biosynthesis via L-ornithine pathway; putrescine from L-ornithine: step 1/1.</text>
</comment>
<feature type="active site" description="Proton donor" evidence="15">
    <location>
        <position position="412"/>
    </location>
</feature>
<dbReference type="Pfam" id="PF02784">
    <property type="entry name" value="Orn_Arg_deC_N"/>
    <property type="match status" value="1"/>
</dbReference>
<dbReference type="EC" id="4.1.1.17" evidence="10"/>
<gene>
    <name evidence="19" type="ORF">WICPIJ_009897</name>
</gene>
<comment type="catalytic activity">
    <reaction evidence="14">
        <text>L-ornithine + H(+) = putrescine + CO2</text>
        <dbReference type="Rhea" id="RHEA:22964"/>
        <dbReference type="ChEBI" id="CHEBI:15378"/>
        <dbReference type="ChEBI" id="CHEBI:16526"/>
        <dbReference type="ChEBI" id="CHEBI:46911"/>
        <dbReference type="ChEBI" id="CHEBI:326268"/>
        <dbReference type="EC" id="4.1.1.17"/>
    </reaction>
</comment>
<evidence type="ECO:0000256" key="5">
    <source>
        <dbReference type="ARBA" id="ARBA00022793"/>
    </source>
</evidence>
<dbReference type="Gene3D" id="2.40.37.10">
    <property type="entry name" value="Lyase, Ornithine Decarboxylase, Chain A, domain 1"/>
    <property type="match status" value="1"/>
</dbReference>